<organism evidence="8 9">
    <name type="scientific">Caulobacter radicis</name>
    <dbReference type="NCBI Taxonomy" id="2172650"/>
    <lineage>
        <taxon>Bacteria</taxon>
        <taxon>Pseudomonadati</taxon>
        <taxon>Pseudomonadota</taxon>
        <taxon>Alphaproteobacteria</taxon>
        <taxon>Caulobacterales</taxon>
        <taxon>Caulobacteraceae</taxon>
        <taxon>Caulobacter</taxon>
    </lineage>
</organism>
<dbReference type="Gene3D" id="1.10.287.470">
    <property type="entry name" value="Helix hairpin bin"/>
    <property type="match status" value="1"/>
</dbReference>
<feature type="domain" description="Multidrug resistance protein MdtA-like alpha-helical hairpin" evidence="4">
    <location>
        <begin position="103"/>
        <end position="171"/>
    </location>
</feature>
<feature type="domain" description="Multidrug resistance protein MdtA-like C-terminal permuted SH3" evidence="7">
    <location>
        <begin position="296"/>
        <end position="356"/>
    </location>
</feature>
<evidence type="ECO:0000256" key="2">
    <source>
        <dbReference type="ARBA" id="ARBA00009477"/>
    </source>
</evidence>
<dbReference type="AlphaFoldDB" id="A0A2T9K0U3"/>
<dbReference type="PANTHER" id="PTHR30158:SF3">
    <property type="entry name" value="MULTIDRUG EFFLUX PUMP SUBUNIT ACRA-RELATED"/>
    <property type="match status" value="1"/>
</dbReference>
<dbReference type="SUPFAM" id="SSF111369">
    <property type="entry name" value="HlyD-like secretion proteins"/>
    <property type="match status" value="1"/>
</dbReference>
<dbReference type="Pfam" id="PF25876">
    <property type="entry name" value="HH_MFP_RND"/>
    <property type="match status" value="1"/>
</dbReference>
<dbReference type="InterPro" id="IPR058624">
    <property type="entry name" value="MdtA-like_HH"/>
</dbReference>
<reference evidence="8 9" key="1">
    <citation type="submission" date="2018-04" db="EMBL/GenBank/DDBJ databases">
        <title>The genome sequence of Caulobacter sp. 736.</title>
        <authorList>
            <person name="Gao J."/>
            <person name="Sun J."/>
        </authorList>
    </citation>
    <scope>NUCLEOTIDE SEQUENCE [LARGE SCALE GENOMIC DNA]</scope>
    <source>
        <strain evidence="8 9">736</strain>
    </source>
</reference>
<dbReference type="GO" id="GO:0022857">
    <property type="term" value="F:transmembrane transporter activity"/>
    <property type="evidence" value="ECO:0007669"/>
    <property type="project" value="InterPro"/>
</dbReference>
<protein>
    <submittedName>
        <fullName evidence="8">Efflux transporter periplasmic adaptor subunit</fullName>
    </submittedName>
</protein>
<evidence type="ECO:0000256" key="3">
    <source>
        <dbReference type="SAM" id="SignalP"/>
    </source>
</evidence>
<evidence type="ECO:0000256" key="1">
    <source>
        <dbReference type="ARBA" id="ARBA00004196"/>
    </source>
</evidence>
<dbReference type="Pfam" id="PF25944">
    <property type="entry name" value="Beta-barrel_RND"/>
    <property type="match status" value="1"/>
</dbReference>
<feature type="domain" description="Multidrug resistance protein MdtA-like beta-barrel" evidence="6">
    <location>
        <begin position="210"/>
        <end position="289"/>
    </location>
</feature>
<evidence type="ECO:0000259" key="4">
    <source>
        <dbReference type="Pfam" id="PF25876"/>
    </source>
</evidence>
<dbReference type="InterPro" id="IPR006143">
    <property type="entry name" value="RND_pump_MFP"/>
</dbReference>
<dbReference type="PANTHER" id="PTHR30158">
    <property type="entry name" value="ACRA/E-RELATED COMPONENT OF DRUG EFFLUX TRANSPORTER"/>
    <property type="match status" value="1"/>
</dbReference>
<keyword evidence="9" id="KW-1185">Reference proteome</keyword>
<dbReference type="GO" id="GO:0046677">
    <property type="term" value="P:response to antibiotic"/>
    <property type="evidence" value="ECO:0007669"/>
    <property type="project" value="TreeGrafter"/>
</dbReference>
<name>A0A2T9K0U3_9CAUL</name>
<dbReference type="Pfam" id="PF25967">
    <property type="entry name" value="RND-MFP_C"/>
    <property type="match status" value="1"/>
</dbReference>
<comment type="caution">
    <text evidence="8">The sequence shown here is derived from an EMBL/GenBank/DDBJ whole genome shotgun (WGS) entry which is preliminary data.</text>
</comment>
<proteinExistence type="inferred from homology"/>
<evidence type="ECO:0000259" key="7">
    <source>
        <dbReference type="Pfam" id="PF25967"/>
    </source>
</evidence>
<sequence>MNPSLRMILVGGAACLALALAGCGGSHNGEQGPTVAEVTFAVAGAAPVQLTDDLPGRVVAHRIAEIRPQVGGLIQRRLFTEGAEVRTGAPLFRINPAPFQADLDSAVAAQRRAEATRSQARVQVDRLRPLIEVDAVSRQSFDNAVATFEQAEADVAAARATAQRRRLDLNFATITSPISGRIGASAVTEGALVSVGGTDPLATVQQIDQVFVDVRQPAARMLELQKSGGAGAGAVEILDAEGAATGQRGKLLFSELVVDPGTGDLRARVLVDNPSRNLLPGMFVRVRLPSGAPKTVVRLPQQAVFFAAGKPQVMVLKGTGAPEPRPITVGPVVDGQYVVLSGLAAGERVIIEGRDRLMPGVAVKASPWKSAVAGQPQSQPQSQR</sequence>
<feature type="domain" description="Multidrug resistance protein MdtA-like barrel-sandwich hybrid" evidence="5">
    <location>
        <begin position="62"/>
        <end position="205"/>
    </location>
</feature>
<dbReference type="Proteomes" id="UP000244913">
    <property type="component" value="Unassembled WGS sequence"/>
</dbReference>
<evidence type="ECO:0000313" key="8">
    <source>
        <dbReference type="EMBL" id="PVM89585.1"/>
    </source>
</evidence>
<feature type="signal peptide" evidence="3">
    <location>
        <begin position="1"/>
        <end position="28"/>
    </location>
</feature>
<dbReference type="InterPro" id="IPR058625">
    <property type="entry name" value="MdtA-like_BSH"/>
</dbReference>
<evidence type="ECO:0000259" key="5">
    <source>
        <dbReference type="Pfam" id="PF25917"/>
    </source>
</evidence>
<accession>A0A2T9K0U3</accession>
<comment type="subcellular location">
    <subcellularLocation>
        <location evidence="1">Cell envelope</location>
    </subcellularLocation>
</comment>
<gene>
    <name evidence="8" type="ORF">DDF65_00270</name>
</gene>
<dbReference type="NCBIfam" id="TIGR01730">
    <property type="entry name" value="RND_mfp"/>
    <property type="match status" value="1"/>
</dbReference>
<dbReference type="RefSeq" id="WP_116563647.1">
    <property type="nucleotide sequence ID" value="NZ_QDKP01000003.1"/>
</dbReference>
<dbReference type="GO" id="GO:0030313">
    <property type="term" value="C:cell envelope"/>
    <property type="evidence" value="ECO:0007669"/>
    <property type="project" value="UniProtKB-SubCell"/>
</dbReference>
<dbReference type="PROSITE" id="PS51257">
    <property type="entry name" value="PROKAR_LIPOPROTEIN"/>
    <property type="match status" value="1"/>
</dbReference>
<dbReference type="Gene3D" id="2.40.30.170">
    <property type="match status" value="1"/>
</dbReference>
<dbReference type="GO" id="GO:0005886">
    <property type="term" value="C:plasma membrane"/>
    <property type="evidence" value="ECO:0007669"/>
    <property type="project" value="TreeGrafter"/>
</dbReference>
<evidence type="ECO:0000259" key="6">
    <source>
        <dbReference type="Pfam" id="PF25944"/>
    </source>
</evidence>
<dbReference type="InterPro" id="IPR058627">
    <property type="entry name" value="MdtA-like_C"/>
</dbReference>
<comment type="similarity">
    <text evidence="2">Belongs to the membrane fusion protein (MFP) (TC 8.A.1) family.</text>
</comment>
<feature type="chain" id="PRO_5015575776" evidence="3">
    <location>
        <begin position="29"/>
        <end position="384"/>
    </location>
</feature>
<dbReference type="Pfam" id="PF25917">
    <property type="entry name" value="BSH_RND"/>
    <property type="match status" value="1"/>
</dbReference>
<dbReference type="EMBL" id="QDKP01000003">
    <property type="protein sequence ID" value="PVM89585.1"/>
    <property type="molecule type" value="Genomic_DNA"/>
</dbReference>
<keyword evidence="3" id="KW-0732">Signal</keyword>
<dbReference type="InterPro" id="IPR058626">
    <property type="entry name" value="MdtA-like_b-barrel"/>
</dbReference>
<evidence type="ECO:0000313" key="9">
    <source>
        <dbReference type="Proteomes" id="UP000244913"/>
    </source>
</evidence>
<dbReference type="Gene3D" id="2.40.420.20">
    <property type="match status" value="1"/>
</dbReference>
<dbReference type="Gene3D" id="2.40.50.100">
    <property type="match status" value="1"/>
</dbReference>